<evidence type="ECO:0000313" key="2">
    <source>
        <dbReference type="EMBL" id="MCD7460734.1"/>
    </source>
</evidence>
<accession>A0ABS8SQF5</accession>
<dbReference type="PROSITE" id="PS51382">
    <property type="entry name" value="SPX"/>
    <property type="match status" value="1"/>
</dbReference>
<gene>
    <name evidence="2" type="ORF">HAX54_044314</name>
</gene>
<reference evidence="2 3" key="1">
    <citation type="journal article" date="2021" name="BMC Genomics">
        <title>Datura genome reveals duplications of psychoactive alkaloid biosynthetic genes and high mutation rate following tissue culture.</title>
        <authorList>
            <person name="Rajewski A."/>
            <person name="Carter-House D."/>
            <person name="Stajich J."/>
            <person name="Litt A."/>
        </authorList>
    </citation>
    <scope>NUCLEOTIDE SEQUENCE [LARGE SCALE GENOMIC DNA]</scope>
    <source>
        <strain evidence="2">AR-01</strain>
    </source>
</reference>
<evidence type="ECO:0000259" key="1">
    <source>
        <dbReference type="PROSITE" id="PS51382"/>
    </source>
</evidence>
<dbReference type="Proteomes" id="UP000823775">
    <property type="component" value="Unassembled WGS sequence"/>
</dbReference>
<evidence type="ECO:0000313" key="3">
    <source>
        <dbReference type="Proteomes" id="UP000823775"/>
    </source>
</evidence>
<organism evidence="2 3">
    <name type="scientific">Datura stramonium</name>
    <name type="common">Jimsonweed</name>
    <name type="synonym">Common thornapple</name>
    <dbReference type="NCBI Taxonomy" id="4076"/>
    <lineage>
        <taxon>Eukaryota</taxon>
        <taxon>Viridiplantae</taxon>
        <taxon>Streptophyta</taxon>
        <taxon>Embryophyta</taxon>
        <taxon>Tracheophyta</taxon>
        <taxon>Spermatophyta</taxon>
        <taxon>Magnoliopsida</taxon>
        <taxon>eudicotyledons</taxon>
        <taxon>Gunneridae</taxon>
        <taxon>Pentapetalae</taxon>
        <taxon>asterids</taxon>
        <taxon>lamiids</taxon>
        <taxon>Solanales</taxon>
        <taxon>Solanaceae</taxon>
        <taxon>Solanoideae</taxon>
        <taxon>Datureae</taxon>
        <taxon>Datura</taxon>
    </lineage>
</organism>
<dbReference type="PANTHER" id="PTHR10783:SF4">
    <property type="entry name" value="PHOSPHATE TRANSPORTER PHO1 HOMOLOG 3"/>
    <property type="match status" value="1"/>
</dbReference>
<dbReference type="InterPro" id="IPR004331">
    <property type="entry name" value="SPX_dom"/>
</dbReference>
<dbReference type="EMBL" id="JACEIK010000675">
    <property type="protein sequence ID" value="MCD7460734.1"/>
    <property type="molecule type" value="Genomic_DNA"/>
</dbReference>
<feature type="domain" description="SPX" evidence="1">
    <location>
        <begin position="1"/>
        <end position="88"/>
    </location>
</feature>
<dbReference type="Pfam" id="PF03105">
    <property type="entry name" value="SPX"/>
    <property type="match status" value="1"/>
</dbReference>
<name>A0ABS8SQF5_DATST</name>
<sequence>MAIVQNTGDIEDQVIAVKSVQHENYRKFYKTKFLASPEGAENEIMFFNKLDREFNKVNTFYKDKVDEVMREVTLLNKQMDALISYVSS</sequence>
<dbReference type="PANTHER" id="PTHR10783">
    <property type="entry name" value="XENOTROPIC AND POLYTROPIC RETROVIRUS RECEPTOR 1-RELATED"/>
    <property type="match status" value="1"/>
</dbReference>
<keyword evidence="3" id="KW-1185">Reference proteome</keyword>
<comment type="caution">
    <text evidence="2">The sequence shown here is derived from an EMBL/GenBank/DDBJ whole genome shotgun (WGS) entry which is preliminary data.</text>
</comment>
<proteinExistence type="predicted"/>
<protein>
    <recommendedName>
        <fullName evidence="1">SPX domain-containing protein</fullName>
    </recommendedName>
</protein>